<sequence length="264" mass="30276">MHIDRDRAAHAFERYVERFDPQDPKIALKVEHTWRVADLAEKIARSLPEGASPEYVDLAWLLGLLHDVGRFEQVRRYGTFNDAASTSHAALGARVLFDGLDGAAPTIRDYVAAPDEDGLIRTAVALHSSWRLPQDLDARTRRLCELLRDADKIDILKVNCTCPVQDIYGFPERTLLESELSQEAASWFWRHSTIPRAARRYPADILLGHVCFAWEMAFPQSLAITAEQGCVFRMMERPFARDDTRAAFARMERHLRAWMEEQLR</sequence>
<dbReference type="CDD" id="cd00077">
    <property type="entry name" value="HDc"/>
    <property type="match status" value="1"/>
</dbReference>
<dbReference type="Pfam" id="PF01966">
    <property type="entry name" value="HD"/>
    <property type="match status" value="1"/>
</dbReference>
<organism evidence="2 3">
    <name type="scientific">Parafannyhessea umbonata</name>
    <dbReference type="NCBI Taxonomy" id="604330"/>
    <lineage>
        <taxon>Bacteria</taxon>
        <taxon>Bacillati</taxon>
        <taxon>Actinomycetota</taxon>
        <taxon>Coriobacteriia</taxon>
        <taxon>Coriobacteriales</taxon>
        <taxon>Atopobiaceae</taxon>
        <taxon>Parafannyhessea</taxon>
    </lineage>
</organism>
<dbReference type="EMBL" id="FMZL01000012">
    <property type="protein sequence ID" value="SDC39158.1"/>
    <property type="molecule type" value="Genomic_DNA"/>
</dbReference>
<feature type="domain" description="HD/PDEase" evidence="1">
    <location>
        <begin position="25"/>
        <end position="165"/>
    </location>
</feature>
<dbReference type="SUPFAM" id="SSF109604">
    <property type="entry name" value="HD-domain/PDEase-like"/>
    <property type="match status" value="1"/>
</dbReference>
<gene>
    <name evidence="2" type="ORF">SAMN04487824_11234</name>
</gene>
<accession>A0A1G6L7R1</accession>
<dbReference type="SMART" id="SM00471">
    <property type="entry name" value="HDc"/>
    <property type="match status" value="1"/>
</dbReference>
<protein>
    <submittedName>
        <fullName evidence="2">HDIG domain-containing protein</fullName>
    </submittedName>
</protein>
<dbReference type="Gene3D" id="1.10.3210.10">
    <property type="entry name" value="Hypothetical protein af1432"/>
    <property type="match status" value="1"/>
</dbReference>
<name>A0A1G6L7R1_9ACTN</name>
<dbReference type="InterPro" id="IPR006674">
    <property type="entry name" value="HD_domain"/>
</dbReference>
<dbReference type="RefSeq" id="WP_176763110.1">
    <property type="nucleotide sequence ID" value="NZ_FMZL01000012.1"/>
</dbReference>
<dbReference type="STRING" id="604330.SAMN04489857_0099"/>
<evidence type="ECO:0000313" key="2">
    <source>
        <dbReference type="EMBL" id="SDC39158.1"/>
    </source>
</evidence>
<proteinExistence type="predicted"/>
<evidence type="ECO:0000259" key="1">
    <source>
        <dbReference type="SMART" id="SM00471"/>
    </source>
</evidence>
<evidence type="ECO:0000313" key="3">
    <source>
        <dbReference type="Proteomes" id="UP000198528"/>
    </source>
</evidence>
<reference evidence="3" key="1">
    <citation type="submission" date="2016-10" db="EMBL/GenBank/DDBJ databases">
        <authorList>
            <person name="Varghese N."/>
            <person name="Submissions S."/>
        </authorList>
    </citation>
    <scope>NUCLEOTIDE SEQUENCE [LARGE SCALE GENOMIC DNA]</scope>
    <source>
        <strain evidence="3">DSM 22619</strain>
    </source>
</reference>
<dbReference type="Proteomes" id="UP000198528">
    <property type="component" value="Unassembled WGS sequence"/>
</dbReference>
<dbReference type="NCBIfam" id="TIGR00277">
    <property type="entry name" value="HDIG"/>
    <property type="match status" value="1"/>
</dbReference>
<dbReference type="InterPro" id="IPR003607">
    <property type="entry name" value="HD/PDEase_dom"/>
</dbReference>
<dbReference type="AlphaFoldDB" id="A0A1G6L7R1"/>
<dbReference type="InterPro" id="IPR006675">
    <property type="entry name" value="HDIG_dom"/>
</dbReference>
<keyword evidence="3" id="KW-1185">Reference proteome</keyword>